<dbReference type="EMBL" id="CP001646">
    <property type="protein sequence ID" value="ACS66094.1"/>
    <property type="molecule type" value="Genomic_DNA"/>
</dbReference>
<organism evidence="1">
    <name type="scientific">Ralstonia pickettii (strain 12D)</name>
    <dbReference type="NCBI Taxonomy" id="428406"/>
    <lineage>
        <taxon>Bacteria</taxon>
        <taxon>Pseudomonadati</taxon>
        <taxon>Pseudomonadota</taxon>
        <taxon>Betaproteobacteria</taxon>
        <taxon>Burkholderiales</taxon>
        <taxon>Burkholderiaceae</taxon>
        <taxon>Ralstonia</taxon>
    </lineage>
</organism>
<keyword evidence="1" id="KW-0614">Plasmid</keyword>
<sequence length="95" mass="10390">MNACQLISVIFAAVVVILVLAVASTPAQGCHFHAYVQCQKVTGPDGQERNQCSLTTFRANTLIGRTVGRLYVALAYARFARGEHARSMRSCLPHR</sequence>
<dbReference type="KEGG" id="rpf:Rpic12D_4860"/>
<geneLocation type="plasmid" evidence="1">
    <name>pRp12D01</name>
</geneLocation>
<gene>
    <name evidence="1" type="ordered locus">Rpic12D_4860</name>
</gene>
<name>C6BPH0_RALP1</name>
<protein>
    <submittedName>
        <fullName evidence="1">Uncharacterized protein</fullName>
    </submittedName>
</protein>
<dbReference type="HOGENOM" id="CLU_184501_0_0_4"/>
<dbReference type="AlphaFoldDB" id="C6BPH0"/>
<accession>C6BPH0</accession>
<evidence type="ECO:0000313" key="1">
    <source>
        <dbReference type="EMBL" id="ACS66094.1"/>
    </source>
</evidence>
<proteinExistence type="predicted"/>
<reference evidence="1" key="1">
    <citation type="submission" date="2009-06" db="EMBL/GenBank/DDBJ databases">
        <title>Complete sequence plasmid 1 of Ralstonia pickettii 12D.</title>
        <authorList>
            <consortium name="US DOE Joint Genome Institute"/>
            <person name="Lucas S."/>
            <person name="Copeland A."/>
            <person name="Lapidus A."/>
            <person name="Glavina del Rio T."/>
            <person name="Dalin E."/>
            <person name="Tice H."/>
            <person name="Bruce D."/>
            <person name="Goodwin L."/>
            <person name="Pitluck S."/>
            <person name="Sims D."/>
            <person name="Meincke L."/>
            <person name="Brettin T."/>
            <person name="Detter J.C."/>
            <person name="Han C."/>
            <person name="Larimer F."/>
            <person name="Land M."/>
            <person name="Hauser L."/>
            <person name="Kyrpides N."/>
            <person name="Ovchinnikova G."/>
            <person name="Marsh T."/>
            <person name="Richardson P."/>
        </authorList>
    </citation>
    <scope>NUCLEOTIDE SEQUENCE [LARGE SCALE GENOMIC DNA]</scope>
    <source>
        <strain evidence="1">12D</strain>
        <plasmid>12D</plasmid>
        <plasmid evidence="1">pRp12D01</plasmid>
    </source>
</reference>